<name>A0AB35FEU1_9HYPH</name>
<feature type="domain" description="DUF302" evidence="1">
    <location>
        <begin position="70"/>
        <end position="129"/>
    </location>
</feature>
<dbReference type="InterPro" id="IPR035923">
    <property type="entry name" value="TT1751-like_sf"/>
</dbReference>
<evidence type="ECO:0000313" key="3">
    <source>
        <dbReference type="Proteomes" id="UP000758022"/>
    </source>
</evidence>
<protein>
    <submittedName>
        <fullName evidence="2">DUF302 domain-containing protein</fullName>
    </submittedName>
</protein>
<reference evidence="2" key="1">
    <citation type="submission" date="2020-04" db="EMBL/GenBank/DDBJ databases">
        <title>Global-level population genomics supports evidence of horizontal gene transfer on evolution of Rhizobia in Lentils.</title>
        <authorList>
            <person name="Gai Y."/>
            <person name="Cook D."/>
            <person name="Riely B."/>
        </authorList>
    </citation>
    <scope>NUCLEOTIDE SEQUENCE</scope>
    <source>
        <strain evidence="2">TLR9</strain>
    </source>
</reference>
<accession>A0AB35FEU1</accession>
<gene>
    <name evidence="2" type="ORF">HFO74_15160</name>
</gene>
<dbReference type="Pfam" id="PF03625">
    <property type="entry name" value="DUF302"/>
    <property type="match status" value="1"/>
</dbReference>
<dbReference type="SUPFAM" id="SSF103247">
    <property type="entry name" value="TT1751-like"/>
    <property type="match status" value="1"/>
</dbReference>
<dbReference type="Gene3D" id="3.30.310.70">
    <property type="entry name" value="TT1751-like domain"/>
    <property type="match status" value="1"/>
</dbReference>
<comment type="caution">
    <text evidence="2">The sequence shown here is derived from an EMBL/GenBank/DDBJ whole genome shotgun (WGS) entry which is preliminary data.</text>
</comment>
<evidence type="ECO:0000313" key="2">
    <source>
        <dbReference type="EMBL" id="MBY3064757.1"/>
    </source>
</evidence>
<proteinExistence type="predicted"/>
<organism evidence="2 3">
    <name type="scientific">Rhizobium laguerreae</name>
    <dbReference type="NCBI Taxonomy" id="1076926"/>
    <lineage>
        <taxon>Bacteria</taxon>
        <taxon>Pseudomonadati</taxon>
        <taxon>Pseudomonadota</taxon>
        <taxon>Alphaproteobacteria</taxon>
        <taxon>Hyphomicrobiales</taxon>
        <taxon>Rhizobiaceae</taxon>
        <taxon>Rhizobium/Agrobacterium group</taxon>
        <taxon>Rhizobium</taxon>
    </lineage>
</organism>
<dbReference type="Proteomes" id="UP000758022">
    <property type="component" value="Unassembled WGS sequence"/>
</dbReference>
<dbReference type="RefSeq" id="WP_221979361.1">
    <property type="nucleotide sequence ID" value="NZ_JAAXQQ010000004.1"/>
</dbReference>
<dbReference type="InterPro" id="IPR005180">
    <property type="entry name" value="DUF302"/>
</dbReference>
<dbReference type="AlphaFoldDB" id="A0AB35FEU1"/>
<dbReference type="EMBL" id="JAAXQQ010000004">
    <property type="protein sequence ID" value="MBY3064757.1"/>
    <property type="molecule type" value="Genomic_DNA"/>
</dbReference>
<dbReference type="CDD" id="cd14797">
    <property type="entry name" value="DUF302"/>
    <property type="match status" value="1"/>
</dbReference>
<sequence>MTKVTDIKKINVEHVTIHSSKDFSAVKSKLEGTIPRIDDGIFTLLRYRESGRALQELEALPALSIFGFRDHGAVLQVAGLKRQSIQYDIGNPLTASKMTRHALSAGLYAPIRVLLREDSDGVTFEYDRPLTTFGQFANPQVDEVAQKLDQDLLAALENAAS</sequence>
<evidence type="ECO:0000259" key="1">
    <source>
        <dbReference type="Pfam" id="PF03625"/>
    </source>
</evidence>